<proteinExistence type="predicted"/>
<protein>
    <submittedName>
        <fullName evidence="1">Uncharacterized protein</fullName>
    </submittedName>
</protein>
<evidence type="ECO:0000313" key="1">
    <source>
        <dbReference type="EMBL" id="CAB4157998.1"/>
    </source>
</evidence>
<name>A0A6J5NM18_9CAUD</name>
<organism evidence="1">
    <name type="scientific">uncultured Caudovirales phage</name>
    <dbReference type="NCBI Taxonomy" id="2100421"/>
    <lineage>
        <taxon>Viruses</taxon>
        <taxon>Duplodnaviria</taxon>
        <taxon>Heunggongvirae</taxon>
        <taxon>Uroviricota</taxon>
        <taxon>Caudoviricetes</taxon>
        <taxon>Peduoviridae</taxon>
        <taxon>Maltschvirus</taxon>
        <taxon>Maltschvirus maltsch</taxon>
    </lineage>
</organism>
<gene>
    <name evidence="1" type="ORF">UFOVP694_73</name>
</gene>
<reference evidence="1" key="1">
    <citation type="submission" date="2020-04" db="EMBL/GenBank/DDBJ databases">
        <authorList>
            <person name="Chiriac C."/>
            <person name="Salcher M."/>
            <person name="Ghai R."/>
            <person name="Kavagutti S V."/>
        </authorList>
    </citation>
    <scope>NUCLEOTIDE SEQUENCE</scope>
</reference>
<sequence>MDTLNRIKAEQDLARSIAHEKAMAKSPWIRESVNAYRNATPEQIAMVEAIVAKRAGK</sequence>
<dbReference type="EMBL" id="LR796651">
    <property type="protein sequence ID" value="CAB4157998.1"/>
    <property type="molecule type" value="Genomic_DNA"/>
</dbReference>
<accession>A0A6J5NM18</accession>